<dbReference type="InterPro" id="IPR023374">
    <property type="entry name" value="AttH-like_dom_sf"/>
</dbReference>
<dbReference type="AlphaFoldDB" id="A0A2V1K713"/>
<evidence type="ECO:0000313" key="3">
    <source>
        <dbReference type="Proteomes" id="UP000245283"/>
    </source>
</evidence>
<comment type="caution">
    <text evidence="2">The sequence shown here is derived from an EMBL/GenBank/DDBJ whole genome shotgun (WGS) entry which is preliminary data.</text>
</comment>
<evidence type="ECO:0008006" key="4">
    <source>
        <dbReference type="Google" id="ProtNLM"/>
    </source>
</evidence>
<sequence length="180" mass="19629">MTRPEDYAKLGIKEGMVEPWEDGRRDTPTPGHNEVWYFDGTMEDGTKTVVGFRPVDPATAGDGTDSPNLNVNITTPDGQKFVSMLRVPAEESSVGTDQCDVQFGPHYATGDLKNYDVHVEPVEGVGVDLHYEALVDPYRAGGTSHMALGDNDEYYYTDQSIPRCRVTGSGAASTPPTTPW</sequence>
<protein>
    <recommendedName>
        <fullName evidence="4">AttH domain-containing protein</fullName>
    </recommendedName>
</protein>
<reference evidence="3" key="1">
    <citation type="submission" date="2018-05" db="EMBL/GenBank/DDBJ databases">
        <authorList>
            <person name="Li Y."/>
        </authorList>
    </citation>
    <scope>NUCLEOTIDE SEQUENCE [LARGE SCALE GENOMIC DNA]</scope>
    <source>
        <strain evidence="3">sk1b4</strain>
    </source>
</reference>
<dbReference type="Gene3D" id="2.40.370.10">
    <property type="entry name" value="AttH-like domain"/>
    <property type="match status" value="1"/>
</dbReference>
<evidence type="ECO:0000256" key="1">
    <source>
        <dbReference type="SAM" id="MobiDB-lite"/>
    </source>
</evidence>
<keyword evidence="3" id="KW-1185">Reference proteome</keyword>
<accession>A0A2V1K713</accession>
<feature type="compositionally biased region" description="Basic and acidic residues" evidence="1">
    <location>
        <begin position="1"/>
        <end position="27"/>
    </location>
</feature>
<proteinExistence type="predicted"/>
<gene>
    <name evidence="2" type="ORF">DD236_02285</name>
</gene>
<evidence type="ECO:0000313" key="2">
    <source>
        <dbReference type="EMBL" id="PWF27248.1"/>
    </source>
</evidence>
<feature type="region of interest" description="Disordered" evidence="1">
    <location>
        <begin position="1"/>
        <end position="32"/>
    </location>
</feature>
<dbReference type="Proteomes" id="UP000245283">
    <property type="component" value="Unassembled WGS sequence"/>
</dbReference>
<organism evidence="2 3">
    <name type="scientific">Ancrocorticia populi</name>
    <dbReference type="NCBI Taxonomy" id="2175228"/>
    <lineage>
        <taxon>Bacteria</taxon>
        <taxon>Bacillati</taxon>
        <taxon>Actinomycetota</taxon>
        <taxon>Actinomycetes</taxon>
        <taxon>Actinomycetales</taxon>
        <taxon>Actinomycetaceae</taxon>
        <taxon>Ancrocorticia</taxon>
    </lineage>
</organism>
<dbReference type="SUPFAM" id="SSF159245">
    <property type="entry name" value="AttH-like"/>
    <property type="match status" value="1"/>
</dbReference>
<name>A0A2V1K713_9ACTO</name>
<dbReference type="EMBL" id="QETB01000001">
    <property type="protein sequence ID" value="PWF27248.1"/>
    <property type="molecule type" value="Genomic_DNA"/>
</dbReference>